<dbReference type="GO" id="GO:0005886">
    <property type="term" value="C:plasma membrane"/>
    <property type="evidence" value="ECO:0007669"/>
    <property type="project" value="UniProtKB-SubCell"/>
</dbReference>
<organism evidence="14 15">
    <name type="scientific">Hanseniaspora osmophila</name>
    <dbReference type="NCBI Taxonomy" id="56408"/>
    <lineage>
        <taxon>Eukaryota</taxon>
        <taxon>Fungi</taxon>
        <taxon>Dikarya</taxon>
        <taxon>Ascomycota</taxon>
        <taxon>Saccharomycotina</taxon>
        <taxon>Saccharomycetes</taxon>
        <taxon>Saccharomycodales</taxon>
        <taxon>Saccharomycodaceae</taxon>
        <taxon>Hanseniaspora</taxon>
    </lineage>
</organism>
<dbReference type="GO" id="GO:0071970">
    <property type="term" value="P:fungal-type cell wall (1-&gt;3)-beta-D-glucan biosynthetic process"/>
    <property type="evidence" value="ECO:0007669"/>
    <property type="project" value="TreeGrafter"/>
</dbReference>
<dbReference type="InterPro" id="IPR012946">
    <property type="entry name" value="X8"/>
</dbReference>
<evidence type="ECO:0000256" key="12">
    <source>
        <dbReference type="SAM" id="MobiDB-lite"/>
    </source>
</evidence>
<comment type="caution">
    <text evidence="14">The sequence shown here is derived from an EMBL/GenBank/DDBJ whole genome shotgun (WGS) entry which is preliminary data.</text>
</comment>
<dbReference type="GO" id="GO:0042124">
    <property type="term" value="F:1,3-beta-glucanosyltransferase activity"/>
    <property type="evidence" value="ECO:0007669"/>
    <property type="project" value="TreeGrafter"/>
</dbReference>
<evidence type="ECO:0000256" key="4">
    <source>
        <dbReference type="ARBA" id="ARBA00022622"/>
    </source>
</evidence>
<keyword evidence="3" id="KW-1003">Cell membrane</keyword>
<comment type="function">
    <text evidence="11">Splits internally a 1,3-beta-glucan molecule and transfers the newly generated reducing end (the donor) to the non-reducing end of another 1,3-beta-glucan molecule (the acceptor) forming a 1,3-beta linkage, resulting in the elongation of 1,3-beta-glucan chains in the cell wall.</text>
</comment>
<dbReference type="InParanoid" id="A0A1E5RHF4"/>
<evidence type="ECO:0000256" key="1">
    <source>
        <dbReference type="ARBA" id="ARBA00004609"/>
    </source>
</evidence>
<dbReference type="STRING" id="56408.A0A1E5RHF4"/>
<evidence type="ECO:0000256" key="2">
    <source>
        <dbReference type="ARBA" id="ARBA00007528"/>
    </source>
</evidence>
<feature type="region of interest" description="Disordered" evidence="12">
    <location>
        <begin position="501"/>
        <end position="545"/>
    </location>
</feature>
<comment type="subcellular location">
    <subcellularLocation>
        <location evidence="1 11">Cell membrane</location>
        <topology evidence="1 11">Lipid-anchor</topology>
        <topology evidence="1 11">GPI-anchor</topology>
    </subcellularLocation>
</comment>
<keyword evidence="8" id="KW-0325">Glycoprotein</keyword>
<feature type="signal peptide" evidence="11">
    <location>
        <begin position="1"/>
        <end position="24"/>
    </location>
</feature>
<keyword evidence="15" id="KW-1185">Reference proteome</keyword>
<dbReference type="GO" id="GO:0031505">
    <property type="term" value="P:fungal-type cell wall organization"/>
    <property type="evidence" value="ECO:0007669"/>
    <property type="project" value="UniProtKB-ARBA"/>
</dbReference>
<feature type="domain" description="X8" evidence="13">
    <location>
        <begin position="379"/>
        <end position="465"/>
    </location>
</feature>
<feature type="chain" id="PRO_5009028106" description="1,3-beta-glucanosyltransferase" evidence="11">
    <location>
        <begin position="25"/>
        <end position="578"/>
    </location>
</feature>
<proteinExistence type="inferred from homology"/>
<dbReference type="PANTHER" id="PTHR31468:SF2">
    <property type="entry name" value="1,3-BETA-GLUCANOSYLTRANSFERASE GAS1"/>
    <property type="match status" value="1"/>
</dbReference>
<dbReference type="FunFam" id="3.20.20.80:FF:000038">
    <property type="entry name" value="1,3-beta-glucanosyltransferase"/>
    <property type="match status" value="1"/>
</dbReference>
<evidence type="ECO:0000256" key="7">
    <source>
        <dbReference type="ARBA" id="ARBA00023157"/>
    </source>
</evidence>
<dbReference type="InterPro" id="IPR017853">
    <property type="entry name" value="GH"/>
</dbReference>
<keyword evidence="9 11" id="KW-0449">Lipoprotein</keyword>
<dbReference type="GO" id="GO:0031982">
    <property type="term" value="C:vesicle"/>
    <property type="evidence" value="ECO:0007669"/>
    <property type="project" value="UniProtKB-ARBA"/>
</dbReference>
<sequence length="578" mass="61541">MLFNVLVSTLALGLTSVFTRFANAEDLPAITVKGNKFFFSNNGSQFYMRGVAYQADSANATDGSTIIDPLADADTCKRDIPYLQELSTNVIRVYALNTSQDHTECMEALNDAGIYVIADLAIPGESINRDSPAWTTDLYERYTSVVDLFHNYTNVLGFFAGNEVSNAYNNSEASAFVKAALRDTKAYIKAKDYRSIPVGYSSNDDSITRVAMADYFACGDSDVSADFYGINMYEWCGSSSFSKSGYEDRTKEFSNYTIPLFFSEYGCNAVQPRKFTEVGTLYSDDMTDVWSGGIVYMYFEESNNYGLVSVDGDDVSTLEDFGYYSSEINSITPSSANSASYSPTSTSMSCPATNSHWLAATKLPPTPDRELCECLYDSLSCIVSSDADDTAYSDLYSYVCDQIDCSGITANGTTGKYGAYSFCDDRTKLSFVLNLYYESVGDSSACDFSGSASLQDATTQSGCKAALTQIGSVGTGSASATASFTGSFAYDDLSGTVNPSATGSSKKSSSSSSNAKSSSAASSDSSSGSKSASASSSASSSKASKSSAAVNSNINLNQVLLTSFATIFAVAGVSFVLV</sequence>
<dbReference type="OrthoDB" id="421038at2759"/>
<keyword evidence="5 11" id="KW-0732">Signal</keyword>
<dbReference type="Gene3D" id="3.20.20.80">
    <property type="entry name" value="Glycosidases"/>
    <property type="match status" value="1"/>
</dbReference>
<evidence type="ECO:0000256" key="6">
    <source>
        <dbReference type="ARBA" id="ARBA00023136"/>
    </source>
</evidence>
<evidence type="ECO:0000256" key="8">
    <source>
        <dbReference type="ARBA" id="ARBA00023180"/>
    </source>
</evidence>
<protein>
    <recommendedName>
        <fullName evidence="11">1,3-beta-glucanosyltransferase</fullName>
        <ecNumber evidence="11">2.4.1.-</ecNumber>
    </recommendedName>
</protein>
<dbReference type="Proteomes" id="UP000095728">
    <property type="component" value="Unassembled WGS sequence"/>
</dbReference>
<evidence type="ECO:0000256" key="3">
    <source>
        <dbReference type="ARBA" id="ARBA00022475"/>
    </source>
</evidence>
<dbReference type="SMART" id="SM00768">
    <property type="entry name" value="X8"/>
    <property type="match status" value="1"/>
</dbReference>
<dbReference type="FunFam" id="1.20.58.1040:FF:000005">
    <property type="entry name" value="1,3-beta-glucanosyltransferase"/>
    <property type="match status" value="1"/>
</dbReference>
<evidence type="ECO:0000256" key="11">
    <source>
        <dbReference type="RuleBase" id="RU361209"/>
    </source>
</evidence>
<evidence type="ECO:0000256" key="9">
    <source>
        <dbReference type="ARBA" id="ARBA00023288"/>
    </source>
</evidence>
<comment type="similarity">
    <text evidence="2 11">Belongs to the glycosyl hydrolase 72 family.</text>
</comment>
<evidence type="ECO:0000313" key="14">
    <source>
        <dbReference type="EMBL" id="OEJ86331.1"/>
    </source>
</evidence>
<dbReference type="PANTHER" id="PTHR31468">
    <property type="entry name" value="1,3-BETA-GLUCANOSYLTRANSFERASE GAS1"/>
    <property type="match status" value="1"/>
</dbReference>
<keyword evidence="7" id="KW-1015">Disulfide bond</keyword>
<name>A0A1E5RHF4_9ASCO</name>
<dbReference type="EMBL" id="LPNM01000006">
    <property type="protein sequence ID" value="OEJ86331.1"/>
    <property type="molecule type" value="Genomic_DNA"/>
</dbReference>
<evidence type="ECO:0000313" key="15">
    <source>
        <dbReference type="Proteomes" id="UP000095728"/>
    </source>
</evidence>
<dbReference type="Gene3D" id="1.20.58.1040">
    <property type="match status" value="1"/>
</dbReference>
<keyword evidence="6 11" id="KW-0472">Membrane</keyword>
<dbReference type="EC" id="2.4.1.-" evidence="11"/>
<gene>
    <name evidence="14" type="ORF">AWRI3579_g1005</name>
</gene>
<dbReference type="SUPFAM" id="SSF51445">
    <property type="entry name" value="(Trans)glycosidases"/>
    <property type="match status" value="1"/>
</dbReference>
<dbReference type="InterPro" id="IPR004886">
    <property type="entry name" value="Glucanosyltransferase"/>
</dbReference>
<keyword evidence="11 14" id="KW-0808">Transferase</keyword>
<keyword evidence="4 11" id="KW-0336">GPI-anchor</keyword>
<reference evidence="15" key="1">
    <citation type="journal article" date="2016" name="Genome Announc.">
        <title>Genome sequences of three species of Hanseniaspora isolated from spontaneous wine fermentations.</title>
        <authorList>
            <person name="Sternes P.R."/>
            <person name="Lee D."/>
            <person name="Kutyna D.R."/>
            <person name="Borneman A.R."/>
        </authorList>
    </citation>
    <scope>NUCLEOTIDE SEQUENCE [LARGE SCALE GENOMIC DNA]</scope>
    <source>
        <strain evidence="15">AWRI3579</strain>
    </source>
</reference>
<dbReference type="GO" id="GO:0009277">
    <property type="term" value="C:fungal-type cell wall"/>
    <property type="evidence" value="ECO:0007669"/>
    <property type="project" value="UniProtKB-ARBA"/>
</dbReference>
<dbReference type="GO" id="GO:0098552">
    <property type="term" value="C:side of membrane"/>
    <property type="evidence" value="ECO:0007669"/>
    <property type="project" value="UniProtKB-KW"/>
</dbReference>
<dbReference type="AlphaFoldDB" id="A0A1E5RHF4"/>
<evidence type="ECO:0000256" key="5">
    <source>
        <dbReference type="ARBA" id="ARBA00022729"/>
    </source>
</evidence>
<accession>A0A1E5RHF4</accession>
<evidence type="ECO:0000259" key="13">
    <source>
        <dbReference type="SMART" id="SM00768"/>
    </source>
</evidence>
<keyword evidence="10" id="KW-0961">Cell wall biogenesis/degradation</keyword>
<evidence type="ECO:0000256" key="10">
    <source>
        <dbReference type="ARBA" id="ARBA00023316"/>
    </source>
</evidence>
<dbReference type="FunCoup" id="A0A1E5RHF4">
    <property type="interactions" value="192"/>
</dbReference>
<dbReference type="Pfam" id="PF07983">
    <property type="entry name" value="X8"/>
    <property type="match status" value="1"/>
</dbReference>
<dbReference type="Pfam" id="PF03198">
    <property type="entry name" value="Glyco_hydro_72"/>
    <property type="match status" value="1"/>
</dbReference>